<evidence type="ECO:0000256" key="4">
    <source>
        <dbReference type="ARBA" id="ARBA00022679"/>
    </source>
</evidence>
<evidence type="ECO:0000256" key="8">
    <source>
        <dbReference type="ARBA" id="ARBA00023136"/>
    </source>
</evidence>
<evidence type="ECO:0000256" key="6">
    <source>
        <dbReference type="ARBA" id="ARBA00022968"/>
    </source>
</evidence>
<comment type="subcellular location">
    <subcellularLocation>
        <location evidence="1">Golgi apparatus membrane</location>
        <topology evidence="1">Single-pass type II membrane protein</topology>
    </subcellularLocation>
</comment>
<dbReference type="GO" id="GO:0008375">
    <property type="term" value="F:acetylglucosaminyltransferase activity"/>
    <property type="evidence" value="ECO:0007669"/>
    <property type="project" value="TreeGrafter"/>
</dbReference>
<evidence type="ECO:0000256" key="5">
    <source>
        <dbReference type="ARBA" id="ARBA00022692"/>
    </source>
</evidence>
<evidence type="ECO:0000313" key="11">
    <source>
        <dbReference type="Ensembl" id="ENSLLEP00000042296.1"/>
    </source>
</evidence>
<gene>
    <name evidence="11" type="primary">GCNT7</name>
</gene>
<comment type="pathway">
    <text evidence="2">Protein modification; protein glycosylation.</text>
</comment>
<keyword evidence="7" id="KW-1133">Transmembrane helix</keyword>
<evidence type="ECO:0000256" key="3">
    <source>
        <dbReference type="ARBA" id="ARBA00022676"/>
    </source>
</evidence>
<dbReference type="Pfam" id="PF02485">
    <property type="entry name" value="Branch"/>
    <property type="match status" value="1"/>
</dbReference>
<dbReference type="GeneTree" id="ENSGT00940000160402"/>
<dbReference type="GO" id="GO:0000139">
    <property type="term" value="C:Golgi membrane"/>
    <property type="evidence" value="ECO:0007669"/>
    <property type="project" value="UniProtKB-SubCell"/>
</dbReference>
<reference evidence="11" key="2">
    <citation type="submission" date="2025-09" db="UniProtKB">
        <authorList>
            <consortium name="Ensembl"/>
        </authorList>
    </citation>
    <scope>IDENTIFICATION</scope>
</reference>
<dbReference type="Ensembl" id="ENSLLET00000043986.1">
    <property type="protein sequence ID" value="ENSLLEP00000042296.1"/>
    <property type="gene ID" value="ENSLLEG00000026918.1"/>
</dbReference>
<organism evidence="11 12">
    <name type="scientific">Leptobrachium leishanense</name>
    <name type="common">Leishan spiny toad</name>
    <dbReference type="NCBI Taxonomy" id="445787"/>
    <lineage>
        <taxon>Eukaryota</taxon>
        <taxon>Metazoa</taxon>
        <taxon>Chordata</taxon>
        <taxon>Craniata</taxon>
        <taxon>Vertebrata</taxon>
        <taxon>Euteleostomi</taxon>
        <taxon>Amphibia</taxon>
        <taxon>Batrachia</taxon>
        <taxon>Anura</taxon>
        <taxon>Pelobatoidea</taxon>
        <taxon>Megophryidae</taxon>
        <taxon>Leptobrachium</taxon>
    </lineage>
</organism>
<protein>
    <submittedName>
        <fullName evidence="11">Glucosaminyl (N-acetyl) transferase family member 7</fullName>
    </submittedName>
</protein>
<keyword evidence="6" id="KW-0735">Signal-anchor</keyword>
<dbReference type="OrthoDB" id="2019572at2759"/>
<evidence type="ECO:0000256" key="9">
    <source>
        <dbReference type="ARBA" id="ARBA00023180"/>
    </source>
</evidence>
<evidence type="ECO:0000256" key="10">
    <source>
        <dbReference type="ARBA" id="ARBA00038150"/>
    </source>
</evidence>
<dbReference type="InterPro" id="IPR003406">
    <property type="entry name" value="Glyco_trans_14"/>
</dbReference>
<evidence type="ECO:0000256" key="7">
    <source>
        <dbReference type="ARBA" id="ARBA00022989"/>
    </source>
</evidence>
<evidence type="ECO:0000256" key="2">
    <source>
        <dbReference type="ARBA" id="ARBA00004922"/>
    </source>
</evidence>
<keyword evidence="4" id="KW-0808">Transferase</keyword>
<comment type="similarity">
    <text evidence="10">Belongs to the glycosyltransferase 14 family.</text>
</comment>
<dbReference type="PANTHER" id="PTHR19297:SF178">
    <property type="entry name" value="BETA-1,3-GALACTOSYL-O-GLYCOSYL-GLYCOPROTEIN BETA-1,6-N-ACETYLGLUCOSAMINYLTRANSFERASE 7"/>
    <property type="match status" value="1"/>
</dbReference>
<dbReference type="AlphaFoldDB" id="A0A8C5QTV0"/>
<keyword evidence="8" id="KW-0472">Membrane</keyword>
<dbReference type="PANTHER" id="PTHR19297">
    <property type="entry name" value="GLYCOSYLTRANSFERASE 14 FAMILY MEMBER"/>
    <property type="match status" value="1"/>
</dbReference>
<keyword evidence="3" id="KW-0328">Glycosyltransferase</keyword>
<name>A0A8C5QTV0_9ANUR</name>
<keyword evidence="9" id="KW-0325">Glycoprotein</keyword>
<dbReference type="Proteomes" id="UP000694569">
    <property type="component" value="Unplaced"/>
</dbReference>
<evidence type="ECO:0000256" key="1">
    <source>
        <dbReference type="ARBA" id="ARBA00004323"/>
    </source>
</evidence>
<accession>A0A8C5QTV0</accession>
<proteinExistence type="inferred from homology"/>
<keyword evidence="12" id="KW-1185">Reference proteome</keyword>
<sequence length="430" mass="48953">MSQLGATKSGFILCVCVCIILFTFSGVKDLDEQKQYSPEIKECGFYPGELCTAIFEGKSAALTVGNVCQRSFPPSRDNGPVFLQTTTNCSLIIQNLNIITEPLSVEEADYPLAYIITIHKKLDMFVKLLRAIYAPQNIYCIHIDKKSSKIYSRTVRKLASCFSNIIVSSKQETVVYAGFSRLQADVNCMEDLADSENPWKHVINLCGQDFPIRTNREIVRYLKTQWNGRNLTPGVIQPSHMKYRTSLSYREFEHMGKAYVSPTATEKSGPPNNITIFFGTAYYALTRDFVRFVRSDKRAKDLLKWSRDTYSPDEHYWVTLNRLKDAPGSTPDAQWEGNIRAVKWKDQEGTSHTGCSGHYVRDICIYGLGDLQWIIESPHLFANKFDPGVYPLVTDCLERHYRLKVLAQAEVALDPNWYLQDNYTKKGTST</sequence>
<reference evidence="11" key="1">
    <citation type="submission" date="2025-08" db="UniProtKB">
        <authorList>
            <consortium name="Ensembl"/>
        </authorList>
    </citation>
    <scope>IDENTIFICATION</scope>
</reference>
<keyword evidence="5" id="KW-0812">Transmembrane</keyword>
<evidence type="ECO:0000313" key="12">
    <source>
        <dbReference type="Proteomes" id="UP000694569"/>
    </source>
</evidence>